<dbReference type="GO" id="GO:0000977">
    <property type="term" value="F:RNA polymerase II transcription regulatory region sequence-specific DNA binding"/>
    <property type="evidence" value="ECO:0007669"/>
    <property type="project" value="TreeGrafter"/>
</dbReference>
<reference evidence="12 13" key="1">
    <citation type="submission" date="2018-10" db="EMBL/GenBank/DDBJ databases">
        <authorList>
            <person name="Ekblom R."/>
            <person name="Jareborg N."/>
        </authorList>
    </citation>
    <scope>NUCLEOTIDE SEQUENCE [LARGE SCALE GENOMIC DNA]</scope>
    <source>
        <tissue evidence="12">Muscle</tissue>
    </source>
</reference>
<name>A0A9X9MCD2_GULGU</name>
<evidence type="ECO:0000256" key="7">
    <source>
        <dbReference type="ARBA" id="ARBA00023163"/>
    </source>
</evidence>
<keyword evidence="8" id="KW-0539">Nucleus</keyword>
<dbReference type="InterPro" id="IPR036236">
    <property type="entry name" value="Znf_C2H2_sf"/>
</dbReference>
<evidence type="ECO:0000256" key="1">
    <source>
        <dbReference type="ARBA" id="ARBA00004123"/>
    </source>
</evidence>
<organism evidence="12 13">
    <name type="scientific">Gulo gulo</name>
    <name type="common">Wolverine</name>
    <name type="synonym">Gluton</name>
    <dbReference type="NCBI Taxonomy" id="48420"/>
    <lineage>
        <taxon>Eukaryota</taxon>
        <taxon>Metazoa</taxon>
        <taxon>Chordata</taxon>
        <taxon>Craniata</taxon>
        <taxon>Vertebrata</taxon>
        <taxon>Euteleostomi</taxon>
        <taxon>Mammalia</taxon>
        <taxon>Eutheria</taxon>
        <taxon>Laurasiatheria</taxon>
        <taxon>Carnivora</taxon>
        <taxon>Caniformia</taxon>
        <taxon>Musteloidea</taxon>
        <taxon>Mustelidae</taxon>
        <taxon>Guloninae</taxon>
        <taxon>Gulo</taxon>
    </lineage>
</organism>
<dbReference type="AlphaFoldDB" id="A0A9X9MCD2"/>
<dbReference type="PROSITE" id="PS50805">
    <property type="entry name" value="KRAB"/>
    <property type="match status" value="1"/>
</dbReference>
<dbReference type="SUPFAM" id="SSF57667">
    <property type="entry name" value="beta-beta-alpha zinc fingers"/>
    <property type="match status" value="3"/>
</dbReference>
<dbReference type="PANTHER" id="PTHR24381">
    <property type="entry name" value="ZINC FINGER PROTEIN"/>
    <property type="match status" value="1"/>
</dbReference>
<comment type="caution">
    <text evidence="12">The sequence shown here is derived from an EMBL/GenBank/DDBJ whole genome shotgun (WGS) entry which is preliminary data.</text>
</comment>
<evidence type="ECO:0000256" key="9">
    <source>
        <dbReference type="PROSITE-ProRule" id="PRU00042"/>
    </source>
</evidence>
<dbReference type="InterPro" id="IPR013087">
    <property type="entry name" value="Znf_C2H2_type"/>
</dbReference>
<gene>
    <name evidence="12" type="ORF">BN2614_LOCUS5</name>
</gene>
<dbReference type="InterPro" id="IPR001909">
    <property type="entry name" value="KRAB"/>
</dbReference>
<dbReference type="Pfam" id="PF00096">
    <property type="entry name" value="zf-C2H2"/>
    <property type="match status" value="3"/>
</dbReference>
<feature type="domain" description="C2H2-type" evidence="10">
    <location>
        <begin position="338"/>
        <end position="365"/>
    </location>
</feature>
<dbReference type="PROSITE" id="PS50157">
    <property type="entry name" value="ZINC_FINGER_C2H2_2"/>
    <property type="match status" value="3"/>
</dbReference>
<dbReference type="Proteomes" id="UP000269945">
    <property type="component" value="Unassembled WGS sequence"/>
</dbReference>
<dbReference type="PROSITE" id="PS00028">
    <property type="entry name" value="ZINC_FINGER_C2H2_1"/>
    <property type="match status" value="3"/>
</dbReference>
<dbReference type="FunFam" id="3.30.160.60:FF:000060">
    <property type="entry name" value="zinc finger protein 436"/>
    <property type="match status" value="1"/>
</dbReference>
<proteinExistence type="predicted"/>
<accession>A0A9X9MCD2</accession>
<dbReference type="Gene3D" id="6.10.140.140">
    <property type="match status" value="1"/>
</dbReference>
<dbReference type="Pfam" id="PF01352">
    <property type="entry name" value="KRAB"/>
    <property type="match status" value="1"/>
</dbReference>
<evidence type="ECO:0008006" key="14">
    <source>
        <dbReference type="Google" id="ProtNLM"/>
    </source>
</evidence>
<feature type="domain" description="C2H2-type" evidence="10">
    <location>
        <begin position="282"/>
        <end position="309"/>
    </location>
</feature>
<dbReference type="GO" id="GO:0000981">
    <property type="term" value="F:DNA-binding transcription factor activity, RNA polymerase II-specific"/>
    <property type="evidence" value="ECO:0007669"/>
    <property type="project" value="TreeGrafter"/>
</dbReference>
<dbReference type="GO" id="GO:0005634">
    <property type="term" value="C:nucleus"/>
    <property type="evidence" value="ECO:0007669"/>
    <property type="project" value="UniProtKB-SubCell"/>
</dbReference>
<keyword evidence="13" id="KW-1185">Reference proteome</keyword>
<dbReference type="EMBL" id="CYRY02046397">
    <property type="protein sequence ID" value="VCX42092.1"/>
    <property type="molecule type" value="Genomic_DNA"/>
</dbReference>
<dbReference type="SUPFAM" id="SSF109640">
    <property type="entry name" value="KRAB domain (Kruppel-associated box)"/>
    <property type="match status" value="1"/>
</dbReference>
<dbReference type="Gene3D" id="3.30.160.60">
    <property type="entry name" value="Classic Zinc Finger"/>
    <property type="match status" value="4"/>
</dbReference>
<feature type="domain" description="C2H2-type" evidence="10">
    <location>
        <begin position="310"/>
        <end position="337"/>
    </location>
</feature>
<keyword evidence="3" id="KW-0677">Repeat</keyword>
<evidence type="ECO:0000256" key="5">
    <source>
        <dbReference type="ARBA" id="ARBA00022833"/>
    </source>
</evidence>
<protein>
    <recommendedName>
        <fullName evidence="14">RB-associated KRAB zinc finger protein</fullName>
    </recommendedName>
</protein>
<keyword evidence="6" id="KW-0805">Transcription regulation</keyword>
<dbReference type="SMART" id="SM00349">
    <property type="entry name" value="KRAB"/>
    <property type="match status" value="1"/>
</dbReference>
<dbReference type="InterPro" id="IPR036051">
    <property type="entry name" value="KRAB_dom_sf"/>
</dbReference>
<evidence type="ECO:0000259" key="10">
    <source>
        <dbReference type="PROSITE" id="PS50157"/>
    </source>
</evidence>
<dbReference type="SMART" id="SM00355">
    <property type="entry name" value="ZnF_C2H2"/>
    <property type="match status" value="3"/>
</dbReference>
<comment type="subcellular location">
    <subcellularLocation>
        <location evidence="1">Nucleus</location>
    </subcellularLocation>
</comment>
<evidence type="ECO:0000256" key="2">
    <source>
        <dbReference type="ARBA" id="ARBA00022723"/>
    </source>
</evidence>
<keyword evidence="2" id="KW-0479">Metal-binding</keyword>
<dbReference type="FunFam" id="3.30.160.60:FF:001354">
    <property type="entry name" value="RB-associated KRAB zinc finger protein-like"/>
    <property type="match status" value="1"/>
</dbReference>
<evidence type="ECO:0000313" key="12">
    <source>
        <dbReference type="EMBL" id="VCX42092.1"/>
    </source>
</evidence>
<evidence type="ECO:0000256" key="4">
    <source>
        <dbReference type="ARBA" id="ARBA00022771"/>
    </source>
</evidence>
<dbReference type="FunFam" id="3.30.160.60:FF:000290">
    <property type="entry name" value="Zinc finger protein 697 isoform X1"/>
    <property type="match status" value="1"/>
</dbReference>
<feature type="non-terminal residue" evidence="12">
    <location>
        <position position="367"/>
    </location>
</feature>
<evidence type="ECO:0000256" key="8">
    <source>
        <dbReference type="ARBA" id="ARBA00023242"/>
    </source>
</evidence>
<evidence type="ECO:0000313" key="13">
    <source>
        <dbReference type="Proteomes" id="UP000269945"/>
    </source>
</evidence>
<keyword evidence="4 9" id="KW-0863">Zinc-finger</keyword>
<dbReference type="CDD" id="cd07765">
    <property type="entry name" value="KRAB_A-box"/>
    <property type="match status" value="1"/>
</dbReference>
<dbReference type="PANTHER" id="PTHR24381:SF455">
    <property type="entry name" value="RB-ASSOCIATED KRAB ZINC FINGER PROTEIN-RELATED"/>
    <property type="match status" value="1"/>
</dbReference>
<dbReference type="GO" id="GO:0008270">
    <property type="term" value="F:zinc ion binding"/>
    <property type="evidence" value="ECO:0007669"/>
    <property type="project" value="UniProtKB-KW"/>
</dbReference>
<keyword evidence="7" id="KW-0804">Transcription</keyword>
<keyword evidence="5" id="KW-0862">Zinc</keyword>
<evidence type="ECO:0000256" key="3">
    <source>
        <dbReference type="ARBA" id="ARBA00022737"/>
    </source>
</evidence>
<evidence type="ECO:0000256" key="6">
    <source>
        <dbReference type="ARBA" id="ARBA00023015"/>
    </source>
</evidence>
<evidence type="ECO:0000259" key="11">
    <source>
        <dbReference type="PROSITE" id="PS50805"/>
    </source>
</evidence>
<sequence length="367" mass="41932">MASVGQPLTVCMLFQEQQRMNESQGPVSFRDVAVDFTQEEWQQLEPDEKTTYRDVMLENYSHLVSVGYDSVKPKVILKLEQGEEPWVADGEVPCQSQPEEVWKADDPIERIPGPEDEHSRQAVSINSKTPVEERENAFDKTCNVETSLVPSNVTAHTCVSCGKNLESTSELIISDGSYARKKPDECSECGKMYHGGKPYECNQNGEGYSQNEESILQKINILEKPFEYNECMEALDNDAVFLAHKRAYMGEKPYEWNDSGSDFIQMSNFNVYQRSQMELKPFECSECGKSFCKKSKLIIHQRAHTGEKPYECNVCGKSFSQKGTLTVHRRSHLEEKPYKCNECGKTFCQKLHLTQHLRTHSGEKPYE</sequence>
<feature type="domain" description="KRAB" evidence="11">
    <location>
        <begin position="27"/>
        <end position="98"/>
    </location>
</feature>